<evidence type="ECO:0000256" key="1">
    <source>
        <dbReference type="SAM" id="MobiDB-lite"/>
    </source>
</evidence>
<organism evidence="2 3">
    <name type="scientific">Aduncisulcus paluster</name>
    <dbReference type="NCBI Taxonomy" id="2918883"/>
    <lineage>
        <taxon>Eukaryota</taxon>
        <taxon>Metamonada</taxon>
        <taxon>Carpediemonas-like organisms</taxon>
        <taxon>Aduncisulcus</taxon>
    </lineage>
</organism>
<dbReference type="EMBL" id="BQXS01009126">
    <property type="protein sequence ID" value="GKT30853.1"/>
    <property type="molecule type" value="Genomic_DNA"/>
</dbReference>
<proteinExistence type="predicted"/>
<dbReference type="Proteomes" id="UP001057375">
    <property type="component" value="Unassembled WGS sequence"/>
</dbReference>
<accession>A0ABQ5KH88</accession>
<feature type="compositionally biased region" description="Basic residues" evidence="1">
    <location>
        <begin position="16"/>
        <end position="43"/>
    </location>
</feature>
<reference evidence="2" key="1">
    <citation type="submission" date="2022-03" db="EMBL/GenBank/DDBJ databases">
        <title>Draft genome sequence of Aduncisulcus paluster, a free-living microaerophilic Fornicata.</title>
        <authorList>
            <person name="Yuyama I."/>
            <person name="Kume K."/>
            <person name="Tamura T."/>
            <person name="Inagaki Y."/>
            <person name="Hashimoto T."/>
        </authorList>
    </citation>
    <scope>NUCLEOTIDE SEQUENCE</scope>
    <source>
        <strain evidence="2">NY0171</strain>
    </source>
</reference>
<sequence length="98" mass="10778">MHGTASDLLDGEARITIKRRVKKSKSGKKKSSKKSSKISKKKLSKIDGIEAGESVEKGVDSADTGTVLVDYGVVFEDKVKKSKHKSAVNKMKRKKKMK</sequence>
<name>A0ABQ5KH88_9EUKA</name>
<comment type="caution">
    <text evidence="2">The sequence shown here is derived from an EMBL/GenBank/DDBJ whole genome shotgun (WGS) entry which is preliminary data.</text>
</comment>
<feature type="non-terminal residue" evidence="2">
    <location>
        <position position="98"/>
    </location>
</feature>
<gene>
    <name evidence="2" type="ORF">ADUPG1_005665</name>
</gene>
<feature type="region of interest" description="Disordered" evidence="1">
    <location>
        <begin position="1"/>
        <end position="43"/>
    </location>
</feature>
<evidence type="ECO:0000313" key="3">
    <source>
        <dbReference type="Proteomes" id="UP001057375"/>
    </source>
</evidence>
<evidence type="ECO:0000313" key="2">
    <source>
        <dbReference type="EMBL" id="GKT30853.1"/>
    </source>
</evidence>
<protein>
    <submittedName>
        <fullName evidence="2">Uncharacterized protein</fullName>
    </submittedName>
</protein>
<keyword evidence="3" id="KW-1185">Reference proteome</keyword>